<dbReference type="eggNOG" id="ENOG5033RXT">
    <property type="taxonomic scope" value="Bacteria"/>
</dbReference>
<dbReference type="Proteomes" id="UP000002029">
    <property type="component" value="Chromosome"/>
</dbReference>
<dbReference type="OrthoDB" id="3280727at2"/>
<accession>D2AVZ2</accession>
<keyword evidence="2" id="KW-1185">Reference proteome</keyword>
<dbReference type="STRING" id="479432.Sros_0053"/>
<dbReference type="RefSeq" id="WP_012886857.1">
    <property type="nucleotide sequence ID" value="NC_013595.1"/>
</dbReference>
<gene>
    <name evidence="1" type="ordered locus">Sros_0053</name>
</gene>
<evidence type="ECO:0000313" key="2">
    <source>
        <dbReference type="Proteomes" id="UP000002029"/>
    </source>
</evidence>
<name>D2AVZ2_STRRD</name>
<dbReference type="KEGG" id="sro:Sros_0053"/>
<dbReference type="AlphaFoldDB" id="D2AVZ2"/>
<sequence length="392" mass="42288">MIVFTCAGCDASLTLPVSNVALPAHAHQKYGHELLPVLMEPGTYAVNPEPSGPPWRRWEKIGAEEAEARGVYAPTYALSYGPPGAVAVALGDVRGTVLIPERCDGLCCGLDSRNGPNLACAQCGHAVATLIDDCSYWQVVWLDPRAVRLLDVDAPARRVLSWEELREQPERPPVEPIGAWSPVWEAAVSVALAHLLAASGGARVVVPDGPVADAFRPALDALLPAEPPTRSLALAGPGLPATVTDIALVPQHPQTGETWSSGTVTDIALVPQHPQTGETWSSGTVTDIALVPQHPQTGETWSSGTEAAVPLAADVWMYMAFSRNRRLRPASGGLPDGVYRDDPPPPLPSSPFRLDRQMFLHALARLPEVRQPWLRAVYDDVQDRRSNLPFWW</sequence>
<dbReference type="HOGENOM" id="CLU_063871_0_0_11"/>
<organism evidence="1 2">
    <name type="scientific">Streptosporangium roseum (strain ATCC 12428 / DSM 43021 / JCM 3005 / KCTC 9067 / NCIMB 10171 / NRRL 2505 / NI 9100)</name>
    <dbReference type="NCBI Taxonomy" id="479432"/>
    <lineage>
        <taxon>Bacteria</taxon>
        <taxon>Bacillati</taxon>
        <taxon>Actinomycetota</taxon>
        <taxon>Actinomycetes</taxon>
        <taxon>Streptosporangiales</taxon>
        <taxon>Streptosporangiaceae</taxon>
        <taxon>Streptosporangium</taxon>
    </lineage>
</organism>
<reference evidence="1 2" key="1">
    <citation type="journal article" date="2010" name="Stand. Genomic Sci.">
        <title>Complete genome sequence of Streptosporangium roseum type strain (NI 9100).</title>
        <authorList>
            <person name="Nolan M."/>
            <person name="Sikorski J."/>
            <person name="Jando M."/>
            <person name="Lucas S."/>
            <person name="Lapidus A."/>
            <person name="Glavina Del Rio T."/>
            <person name="Chen F."/>
            <person name="Tice H."/>
            <person name="Pitluck S."/>
            <person name="Cheng J.F."/>
            <person name="Chertkov O."/>
            <person name="Sims D."/>
            <person name="Meincke L."/>
            <person name="Brettin T."/>
            <person name="Han C."/>
            <person name="Detter J.C."/>
            <person name="Bruce D."/>
            <person name="Goodwin L."/>
            <person name="Land M."/>
            <person name="Hauser L."/>
            <person name="Chang Y.J."/>
            <person name="Jeffries C.D."/>
            <person name="Ivanova N."/>
            <person name="Mavromatis K."/>
            <person name="Mikhailova N."/>
            <person name="Chen A."/>
            <person name="Palaniappan K."/>
            <person name="Chain P."/>
            <person name="Rohde M."/>
            <person name="Goker M."/>
            <person name="Bristow J."/>
            <person name="Eisen J.A."/>
            <person name="Markowitz V."/>
            <person name="Hugenholtz P."/>
            <person name="Kyrpides N.C."/>
            <person name="Klenk H.P."/>
        </authorList>
    </citation>
    <scope>NUCLEOTIDE SEQUENCE [LARGE SCALE GENOMIC DNA]</scope>
    <source>
        <strain evidence="2">ATCC 12428 / DSM 43021 / JCM 3005 / NI 9100</strain>
    </source>
</reference>
<proteinExistence type="predicted"/>
<dbReference type="EMBL" id="CP001814">
    <property type="protein sequence ID" value="ACZ83111.1"/>
    <property type="molecule type" value="Genomic_DNA"/>
</dbReference>
<protein>
    <submittedName>
        <fullName evidence="1">Uncharacterized protein</fullName>
    </submittedName>
</protein>
<evidence type="ECO:0000313" key="1">
    <source>
        <dbReference type="EMBL" id="ACZ83111.1"/>
    </source>
</evidence>